<dbReference type="SUPFAM" id="SSF56112">
    <property type="entry name" value="Protein kinase-like (PK-like)"/>
    <property type="match status" value="1"/>
</dbReference>
<dbReference type="PANTHER" id="PTHR44167">
    <property type="entry name" value="OVARIAN-SPECIFIC SERINE/THREONINE-PROTEIN KINASE LOK-RELATED"/>
    <property type="match status" value="1"/>
</dbReference>
<evidence type="ECO:0000313" key="4">
    <source>
        <dbReference type="EMBL" id="KAK4068337.1"/>
    </source>
</evidence>
<dbReference type="PROSITE" id="PS50011">
    <property type="entry name" value="PROTEIN_KINASE_DOM"/>
    <property type="match status" value="1"/>
</dbReference>
<dbReference type="InterPro" id="IPR000719">
    <property type="entry name" value="Prot_kinase_dom"/>
</dbReference>
<name>A0ABR0BD10_PURLI</name>
<dbReference type="InterPro" id="IPR017441">
    <property type="entry name" value="Protein_kinase_ATP_BS"/>
</dbReference>
<organism evidence="4 5">
    <name type="scientific">Purpureocillium lilacinum</name>
    <name type="common">Paecilomyces lilacinus</name>
    <dbReference type="NCBI Taxonomy" id="33203"/>
    <lineage>
        <taxon>Eukaryota</taxon>
        <taxon>Fungi</taxon>
        <taxon>Dikarya</taxon>
        <taxon>Ascomycota</taxon>
        <taxon>Pezizomycotina</taxon>
        <taxon>Sordariomycetes</taxon>
        <taxon>Hypocreomycetidae</taxon>
        <taxon>Hypocreales</taxon>
        <taxon>Ophiocordycipitaceae</taxon>
        <taxon>Purpureocillium</taxon>
    </lineage>
</organism>
<keyword evidence="1" id="KW-0547">Nucleotide-binding</keyword>
<dbReference type="Pfam" id="PF00069">
    <property type="entry name" value="Pkinase"/>
    <property type="match status" value="1"/>
</dbReference>
<dbReference type="Gene3D" id="1.10.510.10">
    <property type="entry name" value="Transferase(Phosphotransferase) domain 1"/>
    <property type="match status" value="1"/>
</dbReference>
<evidence type="ECO:0000256" key="2">
    <source>
        <dbReference type="SAM" id="MobiDB-lite"/>
    </source>
</evidence>
<sequence length="577" mass="63962">MADSPASSQRTNEDPTGPTSVAARATATLTPANAEAKLAFSDVVEAIIHESQGGIPSSSNALDPRTHAQKYMWIPSEQSTDFDVARLLRYQEVGQLSSSSPSASPANTAATPDDASGAYIWRGCYFLDLHCRPLHPARGWTVGRLNWERINDISLSPGTSSESGIRRQHCILQVHAESGRIFVQKIRDQGVLEVDGVALSPREIRVLNNPSTSLRIGQMLYNLEYARFAHDEEYDSILAAYIRAVHGSPTATFLPLTPTPTWAHNFQVGQWTITGAGTIGSGSGGRVSAAMNRSGKLVVLKRTSTAKDSQTGLQKRCNTLRSLTKLADEADRDDILRLLEIITDDPAGSNYSADVWFVLEPAVVMTVYDHRGISLRSTTQGIEKTTSMVKAILEALDFLHSRQWIHGDIKPPNIGIRKWESAHASIVLLDLDDAVHAPEHYAPPAPGRTGTVGWLSPERELTGFSYTADVWAVGITAIWLLCGQHPWPCAVNPWRVEPEYQLRRPNFHDEFDKVVDDFERSDFGVLGKAILRMIRHPYARNARYRGQRDSSKEILRMLETDDRRINTQEGRPSKRAR</sequence>
<comment type="caution">
    <text evidence="4">The sequence shown here is derived from an EMBL/GenBank/DDBJ whole genome shotgun (WGS) entry which is preliminary data.</text>
</comment>
<dbReference type="PANTHER" id="PTHR44167:SF30">
    <property type="entry name" value="PHOSPHORYLASE KINASE"/>
    <property type="match status" value="1"/>
</dbReference>
<feature type="region of interest" description="Disordered" evidence="2">
    <location>
        <begin position="1"/>
        <end position="20"/>
    </location>
</feature>
<evidence type="ECO:0000259" key="3">
    <source>
        <dbReference type="PROSITE" id="PS50011"/>
    </source>
</evidence>
<keyword evidence="5" id="KW-1185">Reference proteome</keyword>
<feature type="domain" description="Protein kinase" evidence="3">
    <location>
        <begin position="273"/>
        <end position="577"/>
    </location>
</feature>
<evidence type="ECO:0000313" key="5">
    <source>
        <dbReference type="Proteomes" id="UP001287286"/>
    </source>
</evidence>
<feature type="binding site" evidence="1">
    <location>
        <position position="301"/>
    </location>
    <ligand>
        <name>ATP</name>
        <dbReference type="ChEBI" id="CHEBI:30616"/>
    </ligand>
</feature>
<protein>
    <recommendedName>
        <fullName evidence="3">Protein kinase domain-containing protein</fullName>
    </recommendedName>
</protein>
<dbReference type="Proteomes" id="UP001287286">
    <property type="component" value="Unassembled WGS sequence"/>
</dbReference>
<gene>
    <name evidence="4" type="ORF">Purlil1_13814</name>
</gene>
<accession>A0ABR0BD10</accession>
<reference evidence="4 5" key="1">
    <citation type="journal article" date="2024" name="Microbiol. Resour. Announc.">
        <title>Genome annotations for the ascomycete fungi Trichoderma harzianum, Trichoderma aggressivum, and Purpureocillium lilacinum.</title>
        <authorList>
            <person name="Beijen E.P.W."/>
            <person name="Ohm R.A."/>
        </authorList>
    </citation>
    <scope>NUCLEOTIDE SEQUENCE [LARGE SCALE GENOMIC DNA]</scope>
    <source>
        <strain evidence="4 5">CBS 150709</strain>
    </source>
</reference>
<dbReference type="SMART" id="SM00220">
    <property type="entry name" value="S_TKc"/>
    <property type="match status" value="1"/>
</dbReference>
<proteinExistence type="predicted"/>
<keyword evidence="1" id="KW-0067">ATP-binding</keyword>
<dbReference type="PROSITE" id="PS00107">
    <property type="entry name" value="PROTEIN_KINASE_ATP"/>
    <property type="match status" value="1"/>
</dbReference>
<dbReference type="EMBL" id="JAWRVI010000314">
    <property type="protein sequence ID" value="KAK4068337.1"/>
    <property type="molecule type" value="Genomic_DNA"/>
</dbReference>
<dbReference type="InterPro" id="IPR011009">
    <property type="entry name" value="Kinase-like_dom_sf"/>
</dbReference>
<feature type="compositionally biased region" description="Polar residues" evidence="2">
    <location>
        <begin position="1"/>
        <end position="10"/>
    </location>
</feature>
<evidence type="ECO:0000256" key="1">
    <source>
        <dbReference type="PROSITE-ProRule" id="PRU10141"/>
    </source>
</evidence>